<dbReference type="EMBL" id="HE806317">
    <property type="protein sequence ID" value="CCH58855.1"/>
    <property type="molecule type" value="Genomic_DNA"/>
</dbReference>
<evidence type="ECO:0000256" key="11">
    <source>
        <dbReference type="ARBA" id="ARBA00024615"/>
    </source>
</evidence>
<evidence type="ECO:0000256" key="7">
    <source>
        <dbReference type="ARBA" id="ARBA00023006"/>
    </source>
</evidence>
<organism evidence="14 15">
    <name type="scientific">Henningerozyma blattae (strain ATCC 34711 / CBS 6284 / DSM 70876 / NBRC 10599 / NRRL Y-10934 / UCD 77-7)</name>
    <name type="common">Yeast</name>
    <name type="synonym">Tetrapisispora blattae</name>
    <dbReference type="NCBI Taxonomy" id="1071380"/>
    <lineage>
        <taxon>Eukaryota</taxon>
        <taxon>Fungi</taxon>
        <taxon>Dikarya</taxon>
        <taxon>Ascomycota</taxon>
        <taxon>Saccharomycotina</taxon>
        <taxon>Saccharomycetes</taxon>
        <taxon>Saccharomycetales</taxon>
        <taxon>Saccharomycetaceae</taxon>
        <taxon>Henningerozyma</taxon>
    </lineage>
</organism>
<evidence type="ECO:0000256" key="2">
    <source>
        <dbReference type="ARBA" id="ARBA00004623"/>
    </source>
</evidence>
<protein>
    <recommendedName>
        <fullName evidence="4">Autophagy-related protein 2</fullName>
    </recommendedName>
</protein>
<dbReference type="OMA" id="YDWKYTR"/>
<keyword evidence="9" id="KW-0472">Membrane</keyword>
<evidence type="ECO:0000256" key="5">
    <source>
        <dbReference type="ARBA" id="ARBA00022448"/>
    </source>
</evidence>
<keyword evidence="5" id="KW-0813">Transport</keyword>
<dbReference type="PANTHER" id="PTHR13190:SF1">
    <property type="entry name" value="AUTOPHAGY-RELATED 2, ISOFORM A"/>
    <property type="match status" value="1"/>
</dbReference>
<dbReference type="GO" id="GO:0034727">
    <property type="term" value="P:piecemeal microautophagy of the nucleus"/>
    <property type="evidence" value="ECO:0007669"/>
    <property type="project" value="TreeGrafter"/>
</dbReference>
<dbReference type="Proteomes" id="UP000002866">
    <property type="component" value="Chromosome 2"/>
</dbReference>
<keyword evidence="15" id="KW-1185">Reference proteome</keyword>
<gene>
    <name evidence="14" type="primary">TBLA0B00100</name>
    <name evidence="14" type="ORF">TBLA_0B00100</name>
</gene>
<dbReference type="GO" id="GO:0006869">
    <property type="term" value="P:lipid transport"/>
    <property type="evidence" value="ECO:0007669"/>
    <property type="project" value="UniProtKB-KW"/>
</dbReference>
<evidence type="ECO:0000313" key="15">
    <source>
        <dbReference type="Proteomes" id="UP000002866"/>
    </source>
</evidence>
<comment type="similarity">
    <text evidence="3">Belongs to the ATG2 family.</text>
</comment>
<dbReference type="GO" id="GO:0061709">
    <property type="term" value="P:reticulophagy"/>
    <property type="evidence" value="ECO:0007669"/>
    <property type="project" value="TreeGrafter"/>
</dbReference>
<dbReference type="GO" id="GO:0061908">
    <property type="term" value="C:phagophore"/>
    <property type="evidence" value="ECO:0007669"/>
    <property type="project" value="TreeGrafter"/>
</dbReference>
<evidence type="ECO:0000256" key="8">
    <source>
        <dbReference type="ARBA" id="ARBA00023055"/>
    </source>
</evidence>
<dbReference type="OrthoDB" id="18982at2759"/>
<evidence type="ECO:0000256" key="12">
    <source>
        <dbReference type="ARBA" id="ARBA00024631"/>
    </source>
</evidence>
<dbReference type="GO" id="GO:0043495">
    <property type="term" value="F:protein-membrane adaptor activity"/>
    <property type="evidence" value="ECO:0007669"/>
    <property type="project" value="TreeGrafter"/>
</dbReference>
<evidence type="ECO:0000256" key="6">
    <source>
        <dbReference type="ARBA" id="ARBA00022824"/>
    </source>
</evidence>
<comment type="catalytic activity">
    <reaction evidence="12">
        <text>a 1,2-diacyl-sn-glycero-3-phosphocholine(in) = a 1,2-diacyl-sn-glycero-3-phosphocholine(out)</text>
        <dbReference type="Rhea" id="RHEA:38571"/>
        <dbReference type="ChEBI" id="CHEBI:57643"/>
    </reaction>
</comment>
<keyword evidence="7" id="KW-0072">Autophagy</keyword>
<dbReference type="GO" id="GO:0005789">
    <property type="term" value="C:endoplasmic reticulum membrane"/>
    <property type="evidence" value="ECO:0007669"/>
    <property type="project" value="UniProtKB-SubCell"/>
</dbReference>
<dbReference type="Pfam" id="PF13329">
    <property type="entry name" value="ATG2_CAD"/>
    <property type="match status" value="1"/>
</dbReference>
<accession>I2GXK3</accession>
<dbReference type="GO" id="GO:0032266">
    <property type="term" value="F:phosphatidylinositol-3-phosphate binding"/>
    <property type="evidence" value="ECO:0007669"/>
    <property type="project" value="TreeGrafter"/>
</dbReference>
<evidence type="ECO:0000256" key="9">
    <source>
        <dbReference type="ARBA" id="ARBA00023136"/>
    </source>
</evidence>
<dbReference type="STRING" id="1071380.I2GXK3"/>
<dbReference type="GO" id="GO:0061723">
    <property type="term" value="P:glycophagy"/>
    <property type="evidence" value="ECO:0007669"/>
    <property type="project" value="TreeGrafter"/>
</dbReference>
<dbReference type="PANTHER" id="PTHR13190">
    <property type="entry name" value="AUTOPHAGY-RELATED 2, ISOFORM A"/>
    <property type="match status" value="1"/>
</dbReference>
<evidence type="ECO:0000256" key="3">
    <source>
        <dbReference type="ARBA" id="ARBA00009714"/>
    </source>
</evidence>
<feature type="region of interest" description="Disordered" evidence="13">
    <location>
        <begin position="190"/>
        <end position="213"/>
    </location>
</feature>
<dbReference type="RefSeq" id="XP_004178374.1">
    <property type="nucleotide sequence ID" value="XM_004178326.1"/>
</dbReference>
<dbReference type="eggNOG" id="KOG2993">
    <property type="taxonomic scope" value="Eukaryota"/>
</dbReference>
<comment type="catalytic activity">
    <reaction evidence="11">
        <text>a 1,2-diacyl-sn-glycero-3-phosphoethanolamine(in) = a 1,2-diacyl-sn-glycero-3-phosphoethanolamine(out)</text>
        <dbReference type="Rhea" id="RHEA:38895"/>
        <dbReference type="ChEBI" id="CHEBI:64612"/>
    </reaction>
</comment>
<name>I2GXK3_HENB6</name>
<feature type="compositionally biased region" description="Low complexity" evidence="13">
    <location>
        <begin position="195"/>
        <end position="213"/>
    </location>
</feature>
<dbReference type="KEGG" id="tbl:TBLA_0B00100"/>
<dbReference type="GO" id="GO:0034045">
    <property type="term" value="C:phagophore assembly site membrane"/>
    <property type="evidence" value="ECO:0007669"/>
    <property type="project" value="UniProtKB-SubCell"/>
</dbReference>
<dbReference type="FunCoup" id="I2GXK3">
    <property type="interactions" value="64"/>
</dbReference>
<comment type="catalytic activity">
    <reaction evidence="10">
        <text>a 1,2-diacyl-sn-glycero-3-phospho-L-serine(in) = a 1,2-diacyl-sn-glycero-3-phospho-L-serine(out)</text>
        <dbReference type="Rhea" id="RHEA:38663"/>
        <dbReference type="ChEBI" id="CHEBI:57262"/>
    </reaction>
</comment>
<evidence type="ECO:0000313" key="14">
    <source>
        <dbReference type="EMBL" id="CCH58855.1"/>
    </source>
</evidence>
<reference evidence="14 15" key="1">
    <citation type="journal article" date="2011" name="Proc. Natl. Acad. Sci. U.S.A.">
        <title>Evolutionary erosion of yeast sex chromosomes by mating-type switching accidents.</title>
        <authorList>
            <person name="Gordon J.L."/>
            <person name="Armisen D."/>
            <person name="Proux-Wera E."/>
            <person name="Oheigeartaigh S.S."/>
            <person name="Byrne K.P."/>
            <person name="Wolfe K.H."/>
        </authorList>
    </citation>
    <scope>NUCLEOTIDE SEQUENCE [LARGE SCALE GENOMIC DNA]</scope>
    <source>
        <strain evidence="15">ATCC 34711 / CBS 6284 / DSM 70876 / NBRC 10599 / NRRL Y-10934 / UCD 77-7</strain>
    </source>
</reference>
<dbReference type="GeneID" id="14494817"/>
<keyword evidence="6" id="KW-0256">Endoplasmic reticulum</keyword>
<evidence type="ECO:0000256" key="1">
    <source>
        <dbReference type="ARBA" id="ARBA00004406"/>
    </source>
</evidence>
<keyword evidence="8" id="KW-0445">Lipid transport</keyword>
<dbReference type="HOGENOM" id="CLU_000626_3_0_1"/>
<dbReference type="InParanoid" id="I2GXK3"/>
<dbReference type="GO" id="GO:0000045">
    <property type="term" value="P:autophagosome assembly"/>
    <property type="evidence" value="ECO:0007669"/>
    <property type="project" value="TreeGrafter"/>
</dbReference>
<sequence length="1717" mass="194857">MPFWLPQQIQRKLFLYALQHISILSNLDLSNIDISLAKNGTNLTFNNVDLMLDNIVIPGIELKKGTIESLEIKLSVSGEIIIKGINIEFLINTKNLSVLTDNPDNNNYGNKTKSTDFFEDNTPLSDSNIFSLAKSIQDITNSMLQLPDPLLMDVEDELVYNTSLYTSISSSNSSQSSEYECSSDISLNENTVGSNMNNDQRNKNKNVNRSNDNSTAFQKMKKRILNNMLSKLSICLENINFHFVLPVLTIPNIDCQLNKILLKPEVNGFRSILMEHLKFFYFSYDILNSLDQEDSSSNTANSGREVCGSDSEDDLAMTESIYLSQNQEISMYMSALENFNNDNLSNSDNNQKSNLKGNSNDNTKTCFPSKKEEHILFELQSIEAKLSGLSSIDDLSLNSVDIHITDPTISFENILKLNKMFFKYIISFYWYYLTVKSDIDVKLENHSNDNVNSKINAENKPVNVKDLPNYKRFEKEQNLFQDCNLTININNIRALVDKNLNIQFRDTSIYRNLETGFDIKFTVNDIIIVGEGIRLLPFAGNNPLVTAIKNETDIKIKCNSEFSLELTPIGLKNIIVVSNLFLDKFSQTIGIIDEMRAFSKNTLNSPSRYNSPINEQDKNGLTLNNDTEISLETKNLEIILKLKSYELAFSLSPFNYSSNSNIVLIDKISIDRYKPNHFLTNILTINEISTELSSLPTSINSYDENNNSILIFTKIVTSIKHIIFYETFENLTEIIEDFSDILTLLEDQQQDIISKKSTKLSVISGTKLKKATTDDNQYLKKSVRILNNSDISYKQRVYSLFFLKIELVEIKLSNLPFNDFGALKFEINNMEITCSDNNKFSILFYDISSIRIPHKLNNKLLTSNNQEFIISNSHLNDGLPCLYISNRSNNKIRIVVRNFTINYYTSWLPFFQSTQNEDIQSKSNRNTSKQTLIPWEMKFIDCCMILHPLRLHTALALILDYLIINGSLSSLKVKCLLKSGTILLTDNASTSSKPPSNKQSNRMLYHYISQGYTTVGRVETINIYLTVSELPIPIDINIWYTAFSLCADSYNALLQTIIDLKIPLIFTEDLKYKTQLPKAIDTFKDIDTQYFNIPQCSEIKKYSEDIDEYFHIDEELFFKRHQPHILNTFSIEDGEIEIDENYLTTKNSPLLPTDNNSRHKGTISENAIFALDINIKKIAIKFFDGYDWKFTRKKINNTINDVGINNISLQSDDESAKGYNETNVFDSVFITVNKSDSTRLKKIVTDEIHGDEGGEMNGTKANLRPSKNHKILIKLTEVCINYEGFPFILKQTSLAPAQVSNLSIAVEKFEVIDNVSTSTWNKLITPSRLKQATVLKNMIELKMETFRPKDYLAAIEGILEMKVSPLRLHIDQTTLEFLLRFIQFNDSRFSLVDDYQESLYLQKFSFQTLNLAVDYKPRKVSYSGLRSGYSSELLNFFGLDNAKIKLLGLVLRGIDDASALGEILQAVWIPDIISRQIPTLISGLSIVNPIAALGKDMKSIVKTPIKEYKESGQLVRGVRKSGNIFVKTAAGDFVRLGIKLAAGTQALLEEAECLFGGIGSAGRNYHWDENNLAVKTILEEDQLLGRSNPTIHNRKPTALIIEESTKENEPPKLVSLYANQPLDIHKGLEEAYSSLEKNLHIAYDALWKDFDNEETEPNTISAAAVSLTKAAPVAIIRPLIGTTEALSKALQGVSNQLDKERLLENRDKYKDLALNKN</sequence>
<evidence type="ECO:0000256" key="10">
    <source>
        <dbReference type="ARBA" id="ARBA00024479"/>
    </source>
</evidence>
<comment type="subcellular location">
    <subcellularLocation>
        <location evidence="1">Endoplasmic reticulum membrane</location>
        <topology evidence="1">Peripheral membrane protein</topology>
    </subcellularLocation>
    <subcellularLocation>
        <location evidence="2">Preautophagosomal structure membrane</location>
        <topology evidence="2">Peripheral membrane protein</topology>
    </subcellularLocation>
</comment>
<proteinExistence type="inferred from homology"/>
<evidence type="ECO:0000256" key="13">
    <source>
        <dbReference type="SAM" id="MobiDB-lite"/>
    </source>
</evidence>
<dbReference type="InterPro" id="IPR026849">
    <property type="entry name" value="ATG2"/>
</dbReference>
<evidence type="ECO:0000256" key="4">
    <source>
        <dbReference type="ARBA" id="ARBA00018070"/>
    </source>
</evidence>
<dbReference type="GO" id="GO:0000422">
    <property type="term" value="P:autophagy of mitochondrion"/>
    <property type="evidence" value="ECO:0007669"/>
    <property type="project" value="TreeGrafter"/>
</dbReference>